<name>A0A498JHM5_MALDO</name>
<evidence type="ECO:0000256" key="1">
    <source>
        <dbReference type="SAM" id="Phobius"/>
    </source>
</evidence>
<sequence>MASKRGLSNAGAHRNRASGSRFPLAILIFFALLVPLIFFVGRGLHISDCLFLDIGKRNSILRLYVLLLHA</sequence>
<dbReference type="Proteomes" id="UP000290289">
    <property type="component" value="Chromosome 7"/>
</dbReference>
<comment type="caution">
    <text evidence="2">The sequence shown here is derived from an EMBL/GenBank/DDBJ whole genome shotgun (WGS) entry which is preliminary data.</text>
</comment>
<feature type="transmembrane region" description="Helical" evidence="1">
    <location>
        <begin position="21"/>
        <end position="41"/>
    </location>
</feature>
<reference evidence="2 3" key="1">
    <citation type="submission" date="2018-10" db="EMBL/GenBank/DDBJ databases">
        <title>A high-quality apple genome assembly.</title>
        <authorList>
            <person name="Hu J."/>
        </authorList>
    </citation>
    <scope>NUCLEOTIDE SEQUENCE [LARGE SCALE GENOMIC DNA]</scope>
    <source>
        <strain evidence="3">cv. HFTH1</strain>
        <tissue evidence="2">Young leaf</tissue>
    </source>
</reference>
<dbReference type="EMBL" id="RDQH01000333">
    <property type="protein sequence ID" value="RXH93544.1"/>
    <property type="molecule type" value="Genomic_DNA"/>
</dbReference>
<protein>
    <submittedName>
        <fullName evidence="2">Uncharacterized protein</fullName>
    </submittedName>
</protein>
<accession>A0A498JHM5</accession>
<dbReference type="AlphaFoldDB" id="A0A498JHM5"/>
<keyword evidence="1" id="KW-0472">Membrane</keyword>
<organism evidence="2 3">
    <name type="scientific">Malus domestica</name>
    <name type="common">Apple</name>
    <name type="synonym">Pyrus malus</name>
    <dbReference type="NCBI Taxonomy" id="3750"/>
    <lineage>
        <taxon>Eukaryota</taxon>
        <taxon>Viridiplantae</taxon>
        <taxon>Streptophyta</taxon>
        <taxon>Embryophyta</taxon>
        <taxon>Tracheophyta</taxon>
        <taxon>Spermatophyta</taxon>
        <taxon>Magnoliopsida</taxon>
        <taxon>eudicotyledons</taxon>
        <taxon>Gunneridae</taxon>
        <taxon>Pentapetalae</taxon>
        <taxon>rosids</taxon>
        <taxon>fabids</taxon>
        <taxon>Rosales</taxon>
        <taxon>Rosaceae</taxon>
        <taxon>Amygdaloideae</taxon>
        <taxon>Maleae</taxon>
        <taxon>Malus</taxon>
    </lineage>
</organism>
<evidence type="ECO:0000313" key="2">
    <source>
        <dbReference type="EMBL" id="RXH93544.1"/>
    </source>
</evidence>
<gene>
    <name evidence="2" type="ORF">DVH24_014120</name>
</gene>
<keyword evidence="1" id="KW-0812">Transmembrane</keyword>
<proteinExistence type="predicted"/>
<keyword evidence="1" id="KW-1133">Transmembrane helix</keyword>
<evidence type="ECO:0000313" key="3">
    <source>
        <dbReference type="Proteomes" id="UP000290289"/>
    </source>
</evidence>
<keyword evidence="3" id="KW-1185">Reference proteome</keyword>